<dbReference type="InterPro" id="IPR038731">
    <property type="entry name" value="RgtA/B/C-like"/>
</dbReference>
<gene>
    <name evidence="10" type="ORF">A3E44_05905</name>
</gene>
<dbReference type="Proteomes" id="UP000178603">
    <property type="component" value="Unassembled WGS sequence"/>
</dbReference>
<feature type="transmembrane region" description="Helical" evidence="8">
    <location>
        <begin position="336"/>
        <end position="354"/>
    </location>
</feature>
<protein>
    <recommendedName>
        <fullName evidence="9">Glycosyltransferase RgtA/B/C/D-like domain-containing protein</fullName>
    </recommendedName>
</protein>
<keyword evidence="5 8" id="KW-0812">Transmembrane</keyword>
<evidence type="ECO:0000259" key="9">
    <source>
        <dbReference type="Pfam" id="PF13231"/>
    </source>
</evidence>
<sequence length="477" mass="54308">MSRLLFVAIIFIALILRAINLDYNSPFNDEAIYAVIGFDGVYKKDWETLDAFTWMAGSPYVYPVVNSVSYKLGGIEVARFVNVLFGIGTIYLAAETAALFTVKKRKLATAFITLCLLATLPLSFYVSRLATYDAPSFMFIMLGLYLVFKNFTSKEAKNEYYLFAAIAFFVAFVFKYLAIIYAAYAVLVSLFYLKKAGLKNILRNSWFYYFFTSLSLLFGFFIVLNFTDLFTYISTESAVEITNVFEKIQLFMSEYVFLLPFAVFSFGYLFKTKDTKTALVLLLATVTILIFHFGYAGAPSYEKHLLLSGIFMAVVTGVALPEFFDNLRASKKIKGFVQGNFIGFLGFLLIFLFWQVPTLNSKWRNVDIPLNFLASQVKKGDVVLVETGDVFILGLYDKLGSVSTVTFDYIDYLGSEDDKAYVTAIEDGYFNYIELEDQQLSKLARNHYLNDLVAKSLADNYKAIYNDGNVYIYERRF</sequence>
<feature type="transmembrane region" description="Helical" evidence="8">
    <location>
        <begin position="160"/>
        <end position="186"/>
    </location>
</feature>
<dbReference type="InterPro" id="IPR050297">
    <property type="entry name" value="LipidA_mod_glycosyltrf_83"/>
</dbReference>
<evidence type="ECO:0000256" key="6">
    <source>
        <dbReference type="ARBA" id="ARBA00022989"/>
    </source>
</evidence>
<accession>A0A1F8ARV8</accession>
<dbReference type="PANTHER" id="PTHR33908">
    <property type="entry name" value="MANNOSYLTRANSFERASE YKCB-RELATED"/>
    <property type="match status" value="1"/>
</dbReference>
<feature type="transmembrane region" description="Helical" evidence="8">
    <location>
        <begin position="132"/>
        <end position="148"/>
    </location>
</feature>
<feature type="transmembrane region" description="Helical" evidence="8">
    <location>
        <begin position="107"/>
        <end position="126"/>
    </location>
</feature>
<evidence type="ECO:0000256" key="8">
    <source>
        <dbReference type="SAM" id="Phobius"/>
    </source>
</evidence>
<feature type="transmembrane region" description="Helical" evidence="8">
    <location>
        <begin position="206"/>
        <end position="227"/>
    </location>
</feature>
<organism evidence="10 11">
    <name type="scientific">Candidatus Woesebacteria bacterium RIFCSPHIGHO2_12_FULL_41_24</name>
    <dbReference type="NCBI Taxonomy" id="1802510"/>
    <lineage>
        <taxon>Bacteria</taxon>
        <taxon>Candidatus Woeseibacteriota</taxon>
    </lineage>
</organism>
<evidence type="ECO:0000256" key="5">
    <source>
        <dbReference type="ARBA" id="ARBA00022692"/>
    </source>
</evidence>
<evidence type="ECO:0000313" key="11">
    <source>
        <dbReference type="Proteomes" id="UP000178603"/>
    </source>
</evidence>
<feature type="transmembrane region" description="Helical" evidence="8">
    <location>
        <begin position="248"/>
        <end position="270"/>
    </location>
</feature>
<keyword evidence="6 8" id="KW-1133">Transmembrane helix</keyword>
<evidence type="ECO:0000313" key="10">
    <source>
        <dbReference type="EMBL" id="OGM53915.1"/>
    </source>
</evidence>
<dbReference type="Pfam" id="PF13231">
    <property type="entry name" value="PMT_2"/>
    <property type="match status" value="1"/>
</dbReference>
<feature type="transmembrane region" description="Helical" evidence="8">
    <location>
        <begin position="305"/>
        <end position="324"/>
    </location>
</feature>
<feature type="domain" description="Glycosyltransferase RgtA/B/C/D-like" evidence="9">
    <location>
        <begin position="74"/>
        <end position="216"/>
    </location>
</feature>
<proteinExistence type="predicted"/>
<feature type="transmembrane region" description="Helical" evidence="8">
    <location>
        <begin position="80"/>
        <end position="100"/>
    </location>
</feature>
<dbReference type="AlphaFoldDB" id="A0A1F8ARV8"/>
<feature type="transmembrane region" description="Helical" evidence="8">
    <location>
        <begin position="276"/>
        <end position="298"/>
    </location>
</feature>
<reference evidence="10 11" key="1">
    <citation type="journal article" date="2016" name="Nat. Commun.">
        <title>Thousands of microbial genomes shed light on interconnected biogeochemical processes in an aquifer system.</title>
        <authorList>
            <person name="Anantharaman K."/>
            <person name="Brown C.T."/>
            <person name="Hug L.A."/>
            <person name="Sharon I."/>
            <person name="Castelle C.J."/>
            <person name="Probst A.J."/>
            <person name="Thomas B.C."/>
            <person name="Singh A."/>
            <person name="Wilkins M.J."/>
            <person name="Karaoz U."/>
            <person name="Brodie E.L."/>
            <person name="Williams K.H."/>
            <person name="Hubbard S.S."/>
            <person name="Banfield J.F."/>
        </authorList>
    </citation>
    <scope>NUCLEOTIDE SEQUENCE [LARGE SCALE GENOMIC DNA]</scope>
</reference>
<comment type="subcellular location">
    <subcellularLocation>
        <location evidence="1">Cell membrane</location>
        <topology evidence="1">Multi-pass membrane protein</topology>
    </subcellularLocation>
</comment>
<dbReference type="GO" id="GO:0016763">
    <property type="term" value="F:pentosyltransferase activity"/>
    <property type="evidence" value="ECO:0007669"/>
    <property type="project" value="TreeGrafter"/>
</dbReference>
<evidence type="ECO:0000256" key="7">
    <source>
        <dbReference type="ARBA" id="ARBA00023136"/>
    </source>
</evidence>
<evidence type="ECO:0000256" key="1">
    <source>
        <dbReference type="ARBA" id="ARBA00004651"/>
    </source>
</evidence>
<dbReference type="PANTHER" id="PTHR33908:SF11">
    <property type="entry name" value="MEMBRANE PROTEIN"/>
    <property type="match status" value="1"/>
</dbReference>
<evidence type="ECO:0000256" key="4">
    <source>
        <dbReference type="ARBA" id="ARBA00022679"/>
    </source>
</evidence>
<dbReference type="GO" id="GO:0005886">
    <property type="term" value="C:plasma membrane"/>
    <property type="evidence" value="ECO:0007669"/>
    <property type="project" value="UniProtKB-SubCell"/>
</dbReference>
<dbReference type="GO" id="GO:0009103">
    <property type="term" value="P:lipopolysaccharide biosynthetic process"/>
    <property type="evidence" value="ECO:0007669"/>
    <property type="project" value="UniProtKB-ARBA"/>
</dbReference>
<evidence type="ECO:0000256" key="2">
    <source>
        <dbReference type="ARBA" id="ARBA00022475"/>
    </source>
</evidence>
<keyword evidence="2" id="KW-1003">Cell membrane</keyword>
<dbReference type="EMBL" id="MGGW01000020">
    <property type="protein sequence ID" value="OGM53915.1"/>
    <property type="molecule type" value="Genomic_DNA"/>
</dbReference>
<evidence type="ECO:0000256" key="3">
    <source>
        <dbReference type="ARBA" id="ARBA00022676"/>
    </source>
</evidence>
<keyword evidence="3" id="KW-0328">Glycosyltransferase</keyword>
<keyword evidence="7 8" id="KW-0472">Membrane</keyword>
<name>A0A1F8ARV8_9BACT</name>
<keyword evidence="4" id="KW-0808">Transferase</keyword>
<comment type="caution">
    <text evidence="10">The sequence shown here is derived from an EMBL/GenBank/DDBJ whole genome shotgun (WGS) entry which is preliminary data.</text>
</comment>